<dbReference type="Proteomes" id="UP000182034">
    <property type="component" value="Unassembled WGS sequence"/>
</dbReference>
<reference evidence="2" key="1">
    <citation type="submission" date="2016-10" db="EMBL/GenBank/DDBJ databases">
        <authorList>
            <person name="Varghese N."/>
            <person name="Submissions S."/>
        </authorList>
    </citation>
    <scope>NUCLEOTIDE SEQUENCE [LARGE SCALE GENOMIC DNA]</scope>
    <source>
        <strain evidence="2">SUR2</strain>
    </source>
</reference>
<keyword evidence="2" id="KW-1185">Reference proteome</keyword>
<organism evidence="1 2">
    <name type="scientific">Chryseobacterium limigenitum</name>
    <dbReference type="NCBI Taxonomy" id="1612149"/>
    <lineage>
        <taxon>Bacteria</taxon>
        <taxon>Pseudomonadati</taxon>
        <taxon>Bacteroidota</taxon>
        <taxon>Flavobacteriia</taxon>
        <taxon>Flavobacteriales</taxon>
        <taxon>Weeksellaceae</taxon>
        <taxon>Chryseobacterium group</taxon>
        <taxon>Chryseobacterium</taxon>
    </lineage>
</organism>
<accession>A0A1K2IXX9</accession>
<protein>
    <recommendedName>
        <fullName evidence="3">TIGR02646 family protein</fullName>
    </recommendedName>
</protein>
<dbReference type="STRING" id="1612149.SAMN05216324_1364"/>
<evidence type="ECO:0000313" key="1">
    <source>
        <dbReference type="EMBL" id="SFZ97048.1"/>
    </source>
</evidence>
<evidence type="ECO:0000313" key="2">
    <source>
        <dbReference type="Proteomes" id="UP000182034"/>
    </source>
</evidence>
<proteinExistence type="predicted"/>
<dbReference type="AlphaFoldDB" id="A0A1K2IXX9"/>
<name>A0A1K2IXX9_9FLAO</name>
<gene>
    <name evidence="1" type="ORF">SAMN05216324_1364</name>
</gene>
<sequence>MRVINLSDLRAKFDSIEGNHPGSFDEWVQRAEQCLIAIRPMTKKQRSNYWSNNNIWRELYPALSELSGHKCWYSEAPESSGEWEIEHFRPKAESKSEDGAVILEDGYWWLSYSWTNFRFAGSLVNKLRKDRFDSGNEVYGKGNFFPLDGDGLAQTGDEECDCERPLLIDPIKPRDVTLISFDQNGDPYPTYNEEDNPLYNKKATLSIKFYGLDHTPLRRGRSKIWSNCEMVVKKAHNYIKNNINDQVRRDEKIDECFLLLHNYSKYTEPYSMIVRNFVKEKIKDDEYSWLKDVELVLV</sequence>
<dbReference type="OrthoDB" id="9805802at2"/>
<dbReference type="RefSeq" id="WP_072412906.1">
    <property type="nucleotide sequence ID" value="NZ_FPKW01000036.1"/>
</dbReference>
<evidence type="ECO:0008006" key="3">
    <source>
        <dbReference type="Google" id="ProtNLM"/>
    </source>
</evidence>
<dbReference type="EMBL" id="FPKW01000036">
    <property type="protein sequence ID" value="SFZ97048.1"/>
    <property type="molecule type" value="Genomic_DNA"/>
</dbReference>